<evidence type="ECO:0000259" key="2">
    <source>
        <dbReference type="Pfam" id="PF03070"/>
    </source>
</evidence>
<protein>
    <recommendedName>
        <fullName evidence="1">Aminopyrimidine aminohydrolase</fullName>
        <ecNumber evidence="1">3.5.99.2</ecNumber>
    </recommendedName>
</protein>
<dbReference type="GO" id="GO:0050334">
    <property type="term" value="F:thiaminase activity"/>
    <property type="evidence" value="ECO:0007669"/>
    <property type="project" value="UniProtKB-EC"/>
</dbReference>
<dbReference type="InterPro" id="IPR027574">
    <property type="entry name" value="Thiaminase_II"/>
</dbReference>
<sequence length="234" mass="26370">MRYQDLISACEPDWQAYTEHPFVQQLAAGTLAPECFLHYLKQDFLFLKQYARAYALAIYKARTLEDMRRALPSVHALLDSEIAHHVQYCANWGLSEYDLENEDEDFGTVAYTRYVLDAGMTGDLVELYAALAPCSIGYAAIGKMLGEASTTVWDNNLYQSWLALYSGEEFQQGAAKGATHFDQLLAEIDLHSPRGQNLIHVFRTATRMEVAFWQQGLDAVLTRANAIQNNVTKA</sequence>
<comment type="catalytic activity">
    <reaction evidence="1">
        <text>thiamine + H2O = 5-(2-hydroxyethyl)-4-methylthiazole + 4-amino-5-hydroxymethyl-2-methylpyrimidine + H(+)</text>
        <dbReference type="Rhea" id="RHEA:17509"/>
        <dbReference type="ChEBI" id="CHEBI:15377"/>
        <dbReference type="ChEBI" id="CHEBI:15378"/>
        <dbReference type="ChEBI" id="CHEBI:16892"/>
        <dbReference type="ChEBI" id="CHEBI:17957"/>
        <dbReference type="ChEBI" id="CHEBI:18385"/>
        <dbReference type="EC" id="3.5.99.2"/>
    </reaction>
</comment>
<accession>A0A7X8TNU2</accession>
<dbReference type="GO" id="GO:0009229">
    <property type="term" value="P:thiamine diphosphate biosynthetic process"/>
    <property type="evidence" value="ECO:0007669"/>
    <property type="project" value="UniProtKB-UniPathway"/>
</dbReference>
<comment type="caution">
    <text evidence="3">The sequence shown here is derived from an EMBL/GenBank/DDBJ whole genome shotgun (WGS) entry which is preliminary data.</text>
</comment>
<evidence type="ECO:0000313" key="3">
    <source>
        <dbReference type="EMBL" id="NLS12049.1"/>
    </source>
</evidence>
<reference evidence="3 4" key="1">
    <citation type="submission" date="2020-04" db="EMBL/GenBank/DDBJ databases">
        <title>Vibrio sp. SM6, a novel species isolated from seawater.</title>
        <authorList>
            <person name="Wang X."/>
        </authorList>
    </citation>
    <scope>NUCLEOTIDE SEQUENCE [LARGE SCALE GENOMIC DNA]</scope>
    <source>
        <strain evidence="3 4">SM6</strain>
    </source>
</reference>
<name>A0A7X8TNU2_9VIBR</name>
<keyword evidence="1" id="KW-0784">Thiamine biosynthesis</keyword>
<organism evidence="3 4">
    <name type="scientific">Vibrio agarilyticus</name>
    <dbReference type="NCBI Taxonomy" id="2726741"/>
    <lineage>
        <taxon>Bacteria</taxon>
        <taxon>Pseudomonadati</taxon>
        <taxon>Pseudomonadota</taxon>
        <taxon>Gammaproteobacteria</taxon>
        <taxon>Vibrionales</taxon>
        <taxon>Vibrionaceae</taxon>
        <taxon>Vibrio</taxon>
    </lineage>
</organism>
<comment type="catalytic activity">
    <reaction evidence="1">
        <text>4-amino-5-aminomethyl-2-methylpyrimidine + H2O = 4-amino-5-hydroxymethyl-2-methylpyrimidine + NH4(+)</text>
        <dbReference type="Rhea" id="RHEA:31799"/>
        <dbReference type="ChEBI" id="CHEBI:15377"/>
        <dbReference type="ChEBI" id="CHEBI:16892"/>
        <dbReference type="ChEBI" id="CHEBI:28938"/>
        <dbReference type="ChEBI" id="CHEBI:63416"/>
        <dbReference type="EC" id="3.5.99.2"/>
    </reaction>
</comment>
<dbReference type="InterPro" id="IPR004305">
    <property type="entry name" value="Thiaminase-2/PQQC"/>
</dbReference>
<dbReference type="EMBL" id="JABAIK010000003">
    <property type="protein sequence ID" value="NLS12049.1"/>
    <property type="molecule type" value="Genomic_DNA"/>
</dbReference>
<dbReference type="CDD" id="cd19367">
    <property type="entry name" value="TenA_C_ScTHI20-like"/>
    <property type="match status" value="1"/>
</dbReference>
<dbReference type="AlphaFoldDB" id="A0A7X8TNU2"/>
<comment type="function">
    <text evidence="1">Catalyzes an amino-pyrimidine hydrolysis reaction at the C5' of the pyrimidine moiety of thiamine compounds, a reaction that is part of a thiamine salvage pathway.</text>
</comment>
<keyword evidence="1" id="KW-0378">Hydrolase</keyword>
<dbReference type="EC" id="3.5.99.2" evidence="1"/>
<dbReference type="InterPro" id="IPR050967">
    <property type="entry name" value="Thiamine_Salvage_TenA"/>
</dbReference>
<dbReference type="SUPFAM" id="SSF48613">
    <property type="entry name" value="Heme oxygenase-like"/>
    <property type="match status" value="1"/>
</dbReference>
<dbReference type="PANTHER" id="PTHR43198:SF2">
    <property type="entry name" value="SI:CH1073-67J19.1-RELATED"/>
    <property type="match status" value="1"/>
</dbReference>
<keyword evidence="4" id="KW-1185">Reference proteome</keyword>
<dbReference type="RefSeq" id="WP_168835311.1">
    <property type="nucleotide sequence ID" value="NZ_JABAIK010000003.1"/>
</dbReference>
<dbReference type="PANTHER" id="PTHR43198">
    <property type="entry name" value="BIFUNCTIONAL TH2 PROTEIN"/>
    <property type="match status" value="1"/>
</dbReference>
<dbReference type="Proteomes" id="UP000535589">
    <property type="component" value="Unassembled WGS sequence"/>
</dbReference>
<dbReference type="Gene3D" id="1.20.910.10">
    <property type="entry name" value="Heme oxygenase-like"/>
    <property type="match status" value="1"/>
</dbReference>
<dbReference type="Pfam" id="PF03070">
    <property type="entry name" value="TENA_THI-4"/>
    <property type="match status" value="1"/>
</dbReference>
<evidence type="ECO:0000256" key="1">
    <source>
        <dbReference type="RuleBase" id="RU363093"/>
    </source>
</evidence>
<evidence type="ECO:0000313" key="4">
    <source>
        <dbReference type="Proteomes" id="UP000535589"/>
    </source>
</evidence>
<dbReference type="InterPro" id="IPR016084">
    <property type="entry name" value="Haem_Oase-like_multi-hlx"/>
</dbReference>
<gene>
    <name evidence="3" type="primary">tenA</name>
    <name evidence="3" type="ORF">HGP28_03970</name>
</gene>
<comment type="pathway">
    <text evidence="1">Cofactor biosynthesis; thiamine diphosphate biosynthesis.</text>
</comment>
<dbReference type="UniPathway" id="UPA00060"/>
<proteinExistence type="inferred from homology"/>
<feature type="domain" description="Thiaminase-2/PQQC" evidence="2">
    <location>
        <begin position="10"/>
        <end position="218"/>
    </location>
</feature>
<dbReference type="NCBIfam" id="TIGR04306">
    <property type="entry name" value="salvage_TenA"/>
    <property type="match status" value="1"/>
</dbReference>
<dbReference type="GO" id="GO:0009228">
    <property type="term" value="P:thiamine biosynthetic process"/>
    <property type="evidence" value="ECO:0007669"/>
    <property type="project" value="UniProtKB-KW"/>
</dbReference>
<comment type="similarity">
    <text evidence="1">Belongs to the TenA family.</text>
</comment>
<dbReference type="GO" id="GO:0005829">
    <property type="term" value="C:cytosol"/>
    <property type="evidence" value="ECO:0007669"/>
    <property type="project" value="TreeGrafter"/>
</dbReference>